<dbReference type="RefSeq" id="WP_152126992.1">
    <property type="nucleotide sequence ID" value="NZ_WELI01000018.1"/>
</dbReference>
<dbReference type="PROSITE" id="PS51725">
    <property type="entry name" value="ABM"/>
    <property type="match status" value="1"/>
</dbReference>
<evidence type="ECO:0000313" key="2">
    <source>
        <dbReference type="EMBL" id="KAB7725961.1"/>
    </source>
</evidence>
<dbReference type="PANTHER" id="PTHR33336">
    <property type="entry name" value="QUINOL MONOOXYGENASE YGIN-RELATED"/>
    <property type="match status" value="1"/>
</dbReference>
<comment type="caution">
    <text evidence="2">The sequence shown here is derived from an EMBL/GenBank/DDBJ whole genome shotgun (WGS) entry which is preliminary data.</text>
</comment>
<keyword evidence="2" id="KW-0560">Oxidoreductase</keyword>
<dbReference type="AlphaFoldDB" id="A0A7J5TS87"/>
<gene>
    <name evidence="2" type="ORF">F5984_25215</name>
</gene>
<dbReference type="Pfam" id="PF03992">
    <property type="entry name" value="ABM"/>
    <property type="match status" value="1"/>
</dbReference>
<dbReference type="Gene3D" id="3.30.70.100">
    <property type="match status" value="1"/>
</dbReference>
<evidence type="ECO:0000313" key="3">
    <source>
        <dbReference type="Proteomes" id="UP000488299"/>
    </source>
</evidence>
<dbReference type="SUPFAM" id="SSF54909">
    <property type="entry name" value="Dimeric alpha+beta barrel"/>
    <property type="match status" value="1"/>
</dbReference>
<name>A0A7J5TS87_9BACT</name>
<evidence type="ECO:0000259" key="1">
    <source>
        <dbReference type="PROSITE" id="PS51725"/>
    </source>
</evidence>
<reference evidence="2 3" key="1">
    <citation type="submission" date="2019-10" db="EMBL/GenBank/DDBJ databases">
        <title>Rudanella paleaurantiibacter sp. nov., isolated from sludge.</title>
        <authorList>
            <person name="Xu S.Q."/>
        </authorList>
    </citation>
    <scope>NUCLEOTIDE SEQUENCE [LARGE SCALE GENOMIC DNA]</scope>
    <source>
        <strain evidence="2 3">HX-22-17</strain>
    </source>
</reference>
<keyword evidence="2" id="KW-0503">Monooxygenase</keyword>
<dbReference type="GO" id="GO:0004497">
    <property type="term" value="F:monooxygenase activity"/>
    <property type="evidence" value="ECO:0007669"/>
    <property type="project" value="UniProtKB-KW"/>
</dbReference>
<dbReference type="EMBL" id="WELI01000018">
    <property type="protein sequence ID" value="KAB7725961.1"/>
    <property type="molecule type" value="Genomic_DNA"/>
</dbReference>
<feature type="domain" description="ABM" evidence="1">
    <location>
        <begin position="3"/>
        <end position="94"/>
    </location>
</feature>
<dbReference type="InterPro" id="IPR011008">
    <property type="entry name" value="Dimeric_a/b-barrel"/>
</dbReference>
<dbReference type="PANTHER" id="PTHR33336:SF3">
    <property type="entry name" value="ABM DOMAIN-CONTAINING PROTEIN"/>
    <property type="match status" value="1"/>
</dbReference>
<accession>A0A7J5TS87</accession>
<sequence>MSLLVFATITANPGQEEALKAAFHELIPLVRAEAACQLYELYHSTENPTRFIMHERWDDEAGLQAHSNMPHMKAFGEKARTHGWLAKPAELIRVPE</sequence>
<protein>
    <submittedName>
        <fullName evidence="2">Antibiotic biosynthesis monooxygenase</fullName>
    </submittedName>
</protein>
<dbReference type="InterPro" id="IPR007138">
    <property type="entry name" value="ABM_dom"/>
</dbReference>
<organism evidence="2 3">
    <name type="scientific">Rudanella paleaurantiibacter</name>
    <dbReference type="NCBI Taxonomy" id="2614655"/>
    <lineage>
        <taxon>Bacteria</taxon>
        <taxon>Pseudomonadati</taxon>
        <taxon>Bacteroidota</taxon>
        <taxon>Cytophagia</taxon>
        <taxon>Cytophagales</taxon>
        <taxon>Cytophagaceae</taxon>
        <taxon>Rudanella</taxon>
    </lineage>
</organism>
<dbReference type="GO" id="GO:0005829">
    <property type="term" value="C:cytosol"/>
    <property type="evidence" value="ECO:0007669"/>
    <property type="project" value="TreeGrafter"/>
</dbReference>
<proteinExistence type="predicted"/>
<dbReference type="Proteomes" id="UP000488299">
    <property type="component" value="Unassembled WGS sequence"/>
</dbReference>
<dbReference type="InterPro" id="IPR050744">
    <property type="entry name" value="AI-2_Isomerase_LsrG"/>
</dbReference>
<keyword evidence="3" id="KW-1185">Reference proteome</keyword>